<protein>
    <submittedName>
        <fullName evidence="2">Uncharacterized protein</fullName>
    </submittedName>
</protein>
<dbReference type="Proteomes" id="UP000322234">
    <property type="component" value="Unassembled WGS sequence"/>
</dbReference>
<dbReference type="EMBL" id="VBQZ03000691">
    <property type="protein sequence ID" value="MXQ99684.1"/>
    <property type="molecule type" value="Genomic_DNA"/>
</dbReference>
<dbReference type="AlphaFoldDB" id="A0A6B0SI32"/>
<evidence type="ECO:0000313" key="3">
    <source>
        <dbReference type="Proteomes" id="UP000322234"/>
    </source>
</evidence>
<comment type="caution">
    <text evidence="2">The sequence shown here is derived from an EMBL/GenBank/DDBJ whole genome shotgun (WGS) entry which is preliminary data.</text>
</comment>
<keyword evidence="3" id="KW-1185">Reference proteome</keyword>
<organism evidence="2 3">
    <name type="scientific">Bos mutus</name>
    <name type="common">wild yak</name>
    <dbReference type="NCBI Taxonomy" id="72004"/>
    <lineage>
        <taxon>Eukaryota</taxon>
        <taxon>Metazoa</taxon>
        <taxon>Chordata</taxon>
        <taxon>Craniata</taxon>
        <taxon>Vertebrata</taxon>
        <taxon>Euteleostomi</taxon>
        <taxon>Mammalia</taxon>
        <taxon>Eutheria</taxon>
        <taxon>Laurasiatheria</taxon>
        <taxon>Artiodactyla</taxon>
        <taxon>Ruminantia</taxon>
        <taxon>Pecora</taxon>
        <taxon>Bovidae</taxon>
        <taxon>Bovinae</taxon>
        <taxon>Bos</taxon>
    </lineage>
</organism>
<accession>A0A6B0SI32</accession>
<reference evidence="2" key="1">
    <citation type="submission" date="2019-10" db="EMBL/GenBank/DDBJ databases">
        <title>The sequence and de novo assembly of the wild yak genome.</title>
        <authorList>
            <person name="Liu Y."/>
        </authorList>
    </citation>
    <scope>NUCLEOTIDE SEQUENCE [LARGE SCALE GENOMIC DNA]</scope>
    <source>
        <strain evidence="2">WY2019</strain>
    </source>
</reference>
<name>A0A6B0SI32_9CETA</name>
<proteinExistence type="predicted"/>
<sequence length="311" mass="32600">MAIDGNHSKKAMSGARFVPAKLPPGRCAGLRKRAGPPLPTLTFRPRTSALAQTPSSARGLPVQRRLRGLPSTSRPWTASRLRPSRCSPRPSHGRAGGGGGRPSRCPFKSLPSEAPQGDPGGGGSSTLSFRSSARSRAPRVAPPTGGAWHFGFPDALAAAVGLPASPGHAPRVGRLGRGAHLAAPAARPRRRHAAPAVARSALPGRRARSRLRLPAALRVETPERGLPSGAGRDHRVRQGAGAARRCTACTATCPGSMRPATRGSSTPLRSRCCATRHGAACSRMDENYNLLPHGVNFQDAIFPDTQEKDVF</sequence>
<evidence type="ECO:0000313" key="2">
    <source>
        <dbReference type="EMBL" id="MXQ99684.1"/>
    </source>
</evidence>
<feature type="compositionally biased region" description="Low complexity" evidence="1">
    <location>
        <begin position="79"/>
        <end position="90"/>
    </location>
</feature>
<feature type="region of interest" description="Disordered" evidence="1">
    <location>
        <begin position="1"/>
        <end position="142"/>
    </location>
</feature>
<feature type="compositionally biased region" description="Low complexity" evidence="1">
    <location>
        <begin position="125"/>
        <end position="142"/>
    </location>
</feature>
<evidence type="ECO:0000256" key="1">
    <source>
        <dbReference type="SAM" id="MobiDB-lite"/>
    </source>
</evidence>
<gene>
    <name evidence="2" type="ORF">E5288_WYG002944</name>
</gene>